<sequence>MAIKPEILDALETIDPEYLLEREGVNYTESYGSSGLQFNVQECPKCGGRDWKVFLNAETGLGNCFHGSCSAKFNKFTFIMALTGNVGRALDEYITSLAQEVGWRPRRRSEVSAASDKQLELVLPESYRIPFADGSNLLYLENRGITADVCKAYGLRYAEKSWFNYELNGQRKGQLYEQRVIIPVYDMDGQLVSFQGRDITGKAERKYLFPPGFASTGRYLYNANNFPSDGSAHTAIINEGVFDVIATDIALRTQRDLRGVVPVGTFGKHLSAGGERSQLAELQRLKHERGLKRVVFMWDAEVAAVDDAIAAAEVVRGLGLQTSLALLPKGKDPNEVAPSVVCHAYRTAKPLDRLSAIRIKMAARKG</sequence>
<comment type="caution">
    <text evidence="2">The sequence shown here is derived from an EMBL/GenBank/DDBJ whole genome shotgun (WGS) entry which is preliminary data.</text>
</comment>
<organism evidence="2 3">
    <name type="scientific">Chromobacterium phragmitis</name>
    <dbReference type="NCBI Taxonomy" id="2202141"/>
    <lineage>
        <taxon>Bacteria</taxon>
        <taxon>Pseudomonadati</taxon>
        <taxon>Pseudomonadota</taxon>
        <taxon>Betaproteobacteria</taxon>
        <taxon>Neisseriales</taxon>
        <taxon>Chromobacteriaceae</taxon>
        <taxon>Chromobacterium</taxon>
    </lineage>
</organism>
<evidence type="ECO:0000259" key="1">
    <source>
        <dbReference type="Pfam" id="PF08275"/>
    </source>
</evidence>
<reference evidence="2 3" key="1">
    <citation type="submission" date="2024-05" db="EMBL/GenBank/DDBJ databases">
        <authorList>
            <person name="De Oliveira J.P."/>
            <person name="Noriler S.A."/>
            <person name="De Oliveira A.G."/>
            <person name="Sipoli D.S."/>
        </authorList>
    </citation>
    <scope>NUCLEOTIDE SEQUENCE [LARGE SCALE GENOMIC DNA]</scope>
    <source>
        <strain evidence="2 3">LABIM192</strain>
    </source>
</reference>
<gene>
    <name evidence="2" type="ORF">ABI908_24310</name>
</gene>
<evidence type="ECO:0000313" key="2">
    <source>
        <dbReference type="EMBL" id="MEO9387223.1"/>
    </source>
</evidence>
<feature type="domain" description="DNA primase DNAG catalytic core N-terminal" evidence="1">
    <location>
        <begin position="171"/>
        <end position="208"/>
    </location>
</feature>
<name>A0ABV0J131_9NEIS</name>
<dbReference type="PANTHER" id="PTHR30313">
    <property type="entry name" value="DNA PRIMASE"/>
    <property type="match status" value="1"/>
</dbReference>
<dbReference type="PANTHER" id="PTHR30313:SF2">
    <property type="entry name" value="DNA PRIMASE"/>
    <property type="match status" value="1"/>
</dbReference>
<dbReference type="EMBL" id="JBDXMI010000019">
    <property type="protein sequence ID" value="MEO9387223.1"/>
    <property type="molecule type" value="Genomic_DNA"/>
</dbReference>
<dbReference type="InterPro" id="IPR013264">
    <property type="entry name" value="DNAG_N"/>
</dbReference>
<dbReference type="Pfam" id="PF08275">
    <property type="entry name" value="DNAG_N"/>
    <property type="match status" value="1"/>
</dbReference>
<dbReference type="InterPro" id="IPR037068">
    <property type="entry name" value="DNA_primase_core_N_sf"/>
</dbReference>
<dbReference type="Gene3D" id="3.90.980.10">
    <property type="entry name" value="DNA primase, catalytic core, N-terminal domain"/>
    <property type="match status" value="1"/>
</dbReference>
<proteinExistence type="predicted"/>
<evidence type="ECO:0000313" key="3">
    <source>
        <dbReference type="Proteomes" id="UP001462502"/>
    </source>
</evidence>
<dbReference type="Proteomes" id="UP001462502">
    <property type="component" value="Unassembled WGS sequence"/>
</dbReference>
<dbReference type="Gene3D" id="3.40.1360.10">
    <property type="match status" value="1"/>
</dbReference>
<dbReference type="RefSeq" id="WP_347937954.1">
    <property type="nucleotide sequence ID" value="NZ_JBDXMI010000019.1"/>
</dbReference>
<accession>A0ABV0J131</accession>
<dbReference type="InterPro" id="IPR050219">
    <property type="entry name" value="DnaG_primase"/>
</dbReference>
<keyword evidence="3" id="KW-1185">Reference proteome</keyword>
<dbReference type="SUPFAM" id="SSF56731">
    <property type="entry name" value="DNA primase core"/>
    <property type="match status" value="1"/>
</dbReference>
<protein>
    <recommendedName>
        <fullName evidence="1">DNA primase DNAG catalytic core N-terminal domain-containing protein</fullName>
    </recommendedName>
</protein>